<reference evidence="4" key="2">
    <citation type="journal article" date="2023" name="MicrobiologyOpen">
        <title>Genomics of the tumorigenes clade of the family Rhizobiaceae and description of Rhizobium rhododendri sp. nov.</title>
        <authorList>
            <person name="Kuzmanovic N."/>
            <person name="diCenzo G.C."/>
            <person name="Bunk B."/>
            <person name="Sproeer C."/>
            <person name="Fruehling A."/>
            <person name="Neumann-Schaal M."/>
            <person name="Overmann J."/>
            <person name="Smalla K."/>
        </authorList>
    </citation>
    <scope>NUCLEOTIDE SEQUENCE [LARGE SCALE GENOMIC DNA]</scope>
    <source>
        <strain evidence="4">1078</strain>
    </source>
</reference>
<dbReference type="KEGG" id="rtu:PR017_03395"/>
<evidence type="ECO:0000259" key="2">
    <source>
        <dbReference type="SMART" id="SM00760"/>
    </source>
</evidence>
<keyword evidence="1" id="KW-0812">Transmembrane</keyword>
<dbReference type="RefSeq" id="WP_240538991.1">
    <property type="nucleotide sequence ID" value="NZ_CP117255.1"/>
</dbReference>
<dbReference type="Pfam" id="PF08299">
    <property type="entry name" value="Bac_DnaA_C"/>
    <property type="match status" value="1"/>
</dbReference>
<keyword evidence="1" id="KW-0472">Membrane</keyword>
<dbReference type="Gene3D" id="1.10.1750.10">
    <property type="match status" value="1"/>
</dbReference>
<dbReference type="GO" id="GO:0005524">
    <property type="term" value="F:ATP binding"/>
    <property type="evidence" value="ECO:0007669"/>
    <property type="project" value="InterPro"/>
</dbReference>
<dbReference type="GO" id="GO:0043565">
    <property type="term" value="F:sequence-specific DNA binding"/>
    <property type="evidence" value="ECO:0007669"/>
    <property type="project" value="InterPro"/>
</dbReference>
<dbReference type="AlphaFoldDB" id="A0AAF1K8Q9"/>
<sequence length="142" mass="15601">MSIDPLVPLSLPAIIPLPVVLTGTALVPVRRGFLSVEATCGIVNRMAGEMSALVSERTLHRRDRRRTMWHIRQISMYVCHVALQIPIADIADAFGRDRSTVAYSLRIVEGRRDDLAYDGFVDSVERLAGSVFAASQGAADEH</sequence>
<protein>
    <submittedName>
        <fullName evidence="3">Helix-turn-helix domain-containing protein</fullName>
    </submittedName>
</protein>
<dbReference type="InterPro" id="IPR013159">
    <property type="entry name" value="DnaA_C"/>
</dbReference>
<keyword evidence="1" id="KW-1133">Transmembrane helix</keyword>
<dbReference type="GO" id="GO:0006275">
    <property type="term" value="P:regulation of DNA replication"/>
    <property type="evidence" value="ECO:0007669"/>
    <property type="project" value="InterPro"/>
</dbReference>
<feature type="domain" description="Chromosomal replication initiator DnaA C-terminal" evidence="2">
    <location>
        <begin position="39"/>
        <end position="108"/>
    </location>
</feature>
<dbReference type="SMART" id="SM00760">
    <property type="entry name" value="Bac_DnaA_C"/>
    <property type="match status" value="1"/>
</dbReference>
<reference evidence="3 4" key="1">
    <citation type="journal article" date="2018" name="Sci. Rep.">
        <title>Rhizobium tumorigenes sp. nov., a novel plant tumorigenic bacterium isolated from cane gall tumors on thornless blackberry.</title>
        <authorList>
            <person name="Kuzmanovi N."/>
            <person name="Smalla K."/>
            <person name="Gronow S."/>
            <person name="PuBawska J."/>
        </authorList>
    </citation>
    <scope>NUCLEOTIDE SEQUENCE [LARGE SCALE GENOMIC DNA]</scope>
    <source>
        <strain evidence="3 4">1078</strain>
    </source>
</reference>
<evidence type="ECO:0000313" key="4">
    <source>
        <dbReference type="Proteomes" id="UP000249499"/>
    </source>
</evidence>
<gene>
    <name evidence="3" type="ORF">PR017_03395</name>
</gene>
<organism evidence="3 4">
    <name type="scientific">Rhizobium tumorigenes</name>
    <dbReference type="NCBI Taxonomy" id="2041385"/>
    <lineage>
        <taxon>Bacteria</taxon>
        <taxon>Pseudomonadati</taxon>
        <taxon>Pseudomonadota</taxon>
        <taxon>Alphaproteobacteria</taxon>
        <taxon>Hyphomicrobiales</taxon>
        <taxon>Rhizobiaceae</taxon>
        <taxon>Rhizobium/Agrobacterium group</taxon>
        <taxon>Rhizobium</taxon>
    </lineage>
</organism>
<dbReference type="CDD" id="cd06571">
    <property type="entry name" value="Bac_DnaA_C"/>
    <property type="match status" value="1"/>
</dbReference>
<dbReference type="EMBL" id="CP117255">
    <property type="protein sequence ID" value="WFR96199.1"/>
    <property type="molecule type" value="Genomic_DNA"/>
</dbReference>
<keyword evidence="4" id="KW-1185">Reference proteome</keyword>
<dbReference type="Proteomes" id="UP000249499">
    <property type="component" value="Chromosome"/>
</dbReference>
<dbReference type="SUPFAM" id="SSF48295">
    <property type="entry name" value="TrpR-like"/>
    <property type="match status" value="1"/>
</dbReference>
<evidence type="ECO:0000313" key="3">
    <source>
        <dbReference type="EMBL" id="WFR96199.1"/>
    </source>
</evidence>
<name>A0AAF1K8Q9_9HYPH</name>
<dbReference type="GO" id="GO:0006270">
    <property type="term" value="P:DNA replication initiation"/>
    <property type="evidence" value="ECO:0007669"/>
    <property type="project" value="InterPro"/>
</dbReference>
<proteinExistence type="predicted"/>
<feature type="transmembrane region" description="Helical" evidence="1">
    <location>
        <begin position="6"/>
        <end position="27"/>
    </location>
</feature>
<dbReference type="InterPro" id="IPR010921">
    <property type="entry name" value="Trp_repressor/repl_initiator"/>
</dbReference>
<evidence type="ECO:0000256" key="1">
    <source>
        <dbReference type="SAM" id="Phobius"/>
    </source>
</evidence>
<accession>A0AAF1K8Q9</accession>